<evidence type="ECO:0000256" key="1">
    <source>
        <dbReference type="SAM" id="SignalP"/>
    </source>
</evidence>
<dbReference type="EMBL" id="CP003191">
    <property type="protein sequence ID" value="AEW21225.1"/>
    <property type="molecule type" value="Genomic_DNA"/>
</dbReference>
<gene>
    <name evidence="2" type="ordered locus">BFO_1478</name>
</gene>
<protein>
    <recommendedName>
        <fullName evidence="4">Lipoprotein</fullName>
    </recommendedName>
</protein>
<dbReference type="PATRIC" id="fig|203275.8.peg.1332"/>
<evidence type="ECO:0000313" key="2">
    <source>
        <dbReference type="EMBL" id="AEW21225.1"/>
    </source>
</evidence>
<dbReference type="eggNOG" id="ENOG502ZZ4F">
    <property type="taxonomic scope" value="Bacteria"/>
</dbReference>
<reference evidence="3" key="1">
    <citation type="submission" date="2011-12" db="EMBL/GenBank/DDBJ databases">
        <title>Complete sequence of Tannerella forsythia ATCC 43037.</title>
        <authorList>
            <person name="Dewhirst F."/>
            <person name="Tanner A."/>
            <person name="Izard J."/>
            <person name="Brinkac L."/>
            <person name="Durkin A.S."/>
            <person name="Hostetler J."/>
            <person name="Shetty J."/>
            <person name="Torralba M."/>
            <person name="Gill S."/>
            <person name="Nelson K."/>
        </authorList>
    </citation>
    <scope>NUCLEOTIDE SEQUENCE [LARGE SCALE GENOMIC DNA]</scope>
    <source>
        <strain evidence="3">ATCC 43037 / JCM 10827 / CCUG 33226 / KCTC 5666 / FDC 338</strain>
    </source>
</reference>
<dbReference type="RefSeq" id="WP_014224834.1">
    <property type="nucleotide sequence ID" value="NC_016610.1"/>
</dbReference>
<organism evidence="2 3">
    <name type="scientific">Tannerella forsythia (strain ATCC 43037 / JCM 10827 / CCUG 21028 A / KCTC 5666 / FDC 338)</name>
    <name type="common">Bacteroides forsythus</name>
    <dbReference type="NCBI Taxonomy" id="203275"/>
    <lineage>
        <taxon>Bacteria</taxon>
        <taxon>Pseudomonadati</taxon>
        <taxon>Bacteroidota</taxon>
        <taxon>Bacteroidia</taxon>
        <taxon>Bacteroidales</taxon>
        <taxon>Tannerellaceae</taxon>
        <taxon>Tannerella</taxon>
    </lineage>
</organism>
<sequence length="555" mass="64214">MKKCFFCVGRMVGVFLLLLNSCSDNALLEDGINASEREKAERVMLRNANEDETEKYLVQFAEVLSKAVYEREDVRAFLKKESLKQFDKNYDVLYELVKEETINGKSFRDILVSYSSDKIIREIETNVSLLNILVPKIALFKVEPENLNTEDNEIPVAISRDSETSLYLNGKKELSLQKGEVPSFHVFVVNENSRVVAVNEESEMLASTGSTKAKRVRSMNTGTNRKSIIFKSPNFDGGNNSEAVDTRSAWVGSDIVGEKELEAFEYFYTNDGSVNQKALQRDYIYYGITPQKTSGSLNRSISEYISFLEINPKTYFKISDQRDSPSPNKDPYIKEDEIVNMKRELSEAELVDKMWTKGAYEFRFEIVTSTNQHPYIVYIPLRPDEIWDFHIDYEYIHHTFFRHSKHIYKIDPNKFTAKRVNLTPNRISFGKWHLAEESIYRYVTILEEDESIENTYENEYETTRVQMDKFKGDVKVGLGLGKININGGVETEKTETNSIREKKKVIVRRKEASDHLGSVRIYFYDPIIENVLWKGVFHEVYTYNTGIVTFGISVR</sequence>
<proteinExistence type="predicted"/>
<feature type="chain" id="PRO_5003518341" description="Lipoprotein" evidence="1">
    <location>
        <begin position="27"/>
        <end position="555"/>
    </location>
</feature>
<dbReference type="AlphaFoldDB" id="G8UL38"/>
<dbReference type="GeneID" id="34758664"/>
<feature type="signal peptide" evidence="1">
    <location>
        <begin position="1"/>
        <end position="26"/>
    </location>
</feature>
<name>G8UL38_TANFA</name>
<dbReference type="HOGENOM" id="CLU_035494_0_0_10"/>
<dbReference type="Proteomes" id="UP000005436">
    <property type="component" value="Chromosome"/>
</dbReference>
<evidence type="ECO:0008006" key="4">
    <source>
        <dbReference type="Google" id="ProtNLM"/>
    </source>
</evidence>
<keyword evidence="1" id="KW-0732">Signal</keyword>
<evidence type="ECO:0000313" key="3">
    <source>
        <dbReference type="Proteomes" id="UP000005436"/>
    </source>
</evidence>
<keyword evidence="3" id="KW-1185">Reference proteome</keyword>
<dbReference type="KEGG" id="tfo:BFO_1478"/>
<accession>G8UL38</accession>